<dbReference type="InterPro" id="IPR052095">
    <property type="entry name" value="UNC-13_domain"/>
</dbReference>
<evidence type="ECO:0000313" key="12">
    <source>
        <dbReference type="Proteomes" id="UP000002195"/>
    </source>
</evidence>
<dbReference type="AlphaFoldDB" id="Q55F06"/>
<feature type="region of interest" description="Disordered" evidence="7">
    <location>
        <begin position="160"/>
        <end position="179"/>
    </location>
</feature>
<evidence type="ECO:0000313" key="11">
    <source>
        <dbReference type="EMBL" id="EAL72932.1"/>
    </source>
</evidence>
<dbReference type="HOGENOM" id="CLU_253500_0_0_1"/>
<dbReference type="dictyBase" id="DDB_G0268686"/>
<evidence type="ECO:0008006" key="13">
    <source>
        <dbReference type="Google" id="ProtNLM"/>
    </source>
</evidence>
<feature type="compositionally biased region" description="Low complexity" evidence="7">
    <location>
        <begin position="29"/>
        <end position="84"/>
    </location>
</feature>
<comment type="subcellular location">
    <subcellularLocation>
        <location evidence="1">Cytoplasm</location>
    </subcellularLocation>
    <subcellularLocation>
        <location evidence="2">Late endosome</location>
    </subcellularLocation>
</comment>
<dbReference type="SMR" id="Q55F06"/>
<dbReference type="GO" id="GO:0099503">
    <property type="term" value="C:secretory vesicle"/>
    <property type="evidence" value="ECO:0000318"/>
    <property type="project" value="GO_Central"/>
</dbReference>
<feature type="compositionally biased region" description="Basic and acidic residues" evidence="7">
    <location>
        <begin position="1375"/>
        <end position="1388"/>
    </location>
</feature>
<dbReference type="STRING" id="44689.Q55F06"/>
<evidence type="ECO:0000259" key="8">
    <source>
        <dbReference type="PROSITE" id="PS50004"/>
    </source>
</evidence>
<dbReference type="PROSITE" id="PS50004">
    <property type="entry name" value="C2"/>
    <property type="match status" value="1"/>
</dbReference>
<evidence type="ECO:0000256" key="6">
    <source>
        <dbReference type="ARBA" id="ARBA00022753"/>
    </source>
</evidence>
<dbReference type="Gene3D" id="1.10.357.50">
    <property type="match status" value="1"/>
</dbReference>
<evidence type="ECO:0000259" key="10">
    <source>
        <dbReference type="PROSITE" id="PS51259"/>
    </source>
</evidence>
<dbReference type="Proteomes" id="UP000002195">
    <property type="component" value="Unassembled WGS sequence"/>
</dbReference>
<evidence type="ECO:0000256" key="1">
    <source>
        <dbReference type="ARBA" id="ARBA00004496"/>
    </source>
</evidence>
<accession>Q55F06</accession>
<comment type="caution">
    <text evidence="11">The sequence shown here is derived from an EMBL/GenBank/DDBJ whole genome shotgun (WGS) entry which is preliminary data.</text>
</comment>
<dbReference type="SMART" id="SM00239">
    <property type="entry name" value="C2"/>
    <property type="match status" value="1"/>
</dbReference>
<dbReference type="Pfam" id="PF00168">
    <property type="entry name" value="C2"/>
    <property type="match status" value="1"/>
</dbReference>
<evidence type="ECO:0000259" key="9">
    <source>
        <dbReference type="PROSITE" id="PS51258"/>
    </source>
</evidence>
<dbReference type="GeneID" id="8616547"/>
<gene>
    <name evidence="11" type="ORF">DDB_G0268686</name>
</gene>
<dbReference type="OMA" id="FNNIQAC"/>
<dbReference type="InterPro" id="IPR014770">
    <property type="entry name" value="Munc13_1"/>
</dbReference>
<dbReference type="PROSITE" id="PS51258">
    <property type="entry name" value="MHD1"/>
    <property type="match status" value="1"/>
</dbReference>
<dbReference type="InParanoid" id="Q55F06"/>
<evidence type="ECO:0000256" key="2">
    <source>
        <dbReference type="ARBA" id="ARBA00004603"/>
    </source>
</evidence>
<evidence type="ECO:0000256" key="3">
    <source>
        <dbReference type="ARBA" id="ARBA00005823"/>
    </source>
</evidence>
<dbReference type="InterPro" id="IPR035892">
    <property type="entry name" value="C2_domain_sf"/>
</dbReference>
<feature type="domain" description="MHD1" evidence="9">
    <location>
        <begin position="903"/>
        <end position="1054"/>
    </location>
</feature>
<dbReference type="GO" id="GO:0005770">
    <property type="term" value="C:late endosome"/>
    <property type="evidence" value="ECO:0007669"/>
    <property type="project" value="UniProtKB-SubCell"/>
</dbReference>
<reference evidence="11 12" key="1">
    <citation type="journal article" date="2005" name="Nature">
        <title>The genome of the social amoeba Dictyostelium discoideum.</title>
        <authorList>
            <consortium name="The Dictyostelium discoideum Sequencing Consortium"/>
            <person name="Eichinger L."/>
            <person name="Pachebat J.A."/>
            <person name="Glockner G."/>
            <person name="Rajandream M.A."/>
            <person name="Sucgang R."/>
            <person name="Berriman M."/>
            <person name="Song J."/>
            <person name="Olsen R."/>
            <person name="Szafranski K."/>
            <person name="Xu Q."/>
            <person name="Tunggal B."/>
            <person name="Kummerfeld S."/>
            <person name="Madera M."/>
            <person name="Konfortov B.A."/>
            <person name="Rivero F."/>
            <person name="Bankier A.T."/>
            <person name="Lehmann R."/>
            <person name="Hamlin N."/>
            <person name="Davies R."/>
            <person name="Gaudet P."/>
            <person name="Fey P."/>
            <person name="Pilcher K."/>
            <person name="Chen G."/>
            <person name="Saunders D."/>
            <person name="Sodergren E."/>
            <person name="Davis P."/>
            <person name="Kerhornou A."/>
            <person name="Nie X."/>
            <person name="Hall N."/>
            <person name="Anjard C."/>
            <person name="Hemphill L."/>
            <person name="Bason N."/>
            <person name="Farbrother P."/>
            <person name="Desany B."/>
            <person name="Just E."/>
            <person name="Morio T."/>
            <person name="Rost R."/>
            <person name="Churcher C."/>
            <person name="Cooper J."/>
            <person name="Haydock S."/>
            <person name="van Driessche N."/>
            <person name="Cronin A."/>
            <person name="Goodhead I."/>
            <person name="Muzny D."/>
            <person name="Mourier T."/>
            <person name="Pain A."/>
            <person name="Lu M."/>
            <person name="Harper D."/>
            <person name="Lindsay R."/>
            <person name="Hauser H."/>
            <person name="James K."/>
            <person name="Quiles M."/>
            <person name="Madan Babu M."/>
            <person name="Saito T."/>
            <person name="Buchrieser C."/>
            <person name="Wardroper A."/>
            <person name="Felder M."/>
            <person name="Thangavelu M."/>
            <person name="Johnson D."/>
            <person name="Knights A."/>
            <person name="Loulseged H."/>
            <person name="Mungall K."/>
            <person name="Oliver K."/>
            <person name="Price C."/>
            <person name="Quail M.A."/>
            <person name="Urushihara H."/>
            <person name="Hernandez J."/>
            <person name="Rabbinowitsch E."/>
            <person name="Steffen D."/>
            <person name="Sanders M."/>
            <person name="Ma J."/>
            <person name="Kohara Y."/>
            <person name="Sharp S."/>
            <person name="Simmonds M."/>
            <person name="Spiegler S."/>
            <person name="Tivey A."/>
            <person name="Sugano S."/>
            <person name="White B."/>
            <person name="Walker D."/>
            <person name="Woodward J."/>
            <person name="Winckler T."/>
            <person name="Tanaka Y."/>
            <person name="Shaulsky G."/>
            <person name="Schleicher M."/>
            <person name="Weinstock G."/>
            <person name="Rosenthal A."/>
            <person name="Cox E.C."/>
            <person name="Chisholm R.L."/>
            <person name="Gibbs R."/>
            <person name="Loomis W.F."/>
            <person name="Platzer M."/>
            <person name="Kay R.R."/>
            <person name="Williams J."/>
            <person name="Dear P.H."/>
            <person name="Noegel A.A."/>
            <person name="Barrell B."/>
            <person name="Kuspa A."/>
        </authorList>
    </citation>
    <scope>NUCLEOTIDE SEQUENCE [LARGE SCALE GENOMIC DNA]</scope>
    <source>
        <strain evidence="11 12">AX4</strain>
    </source>
</reference>
<comment type="similarity">
    <text evidence="3">Belongs to the unc-13 family.</text>
</comment>
<feature type="region of interest" description="Disordered" evidence="7">
    <location>
        <begin position="1375"/>
        <end position="1414"/>
    </location>
</feature>
<dbReference type="RefSeq" id="XP_646864.1">
    <property type="nucleotide sequence ID" value="XM_641772.1"/>
</dbReference>
<dbReference type="eggNOG" id="KOG1011">
    <property type="taxonomic scope" value="Eukaryota"/>
</dbReference>
<keyword evidence="4" id="KW-0268">Exocytosis</keyword>
<dbReference type="KEGG" id="ddi:DDB_G0268686"/>
<dbReference type="SUPFAM" id="SSF49562">
    <property type="entry name" value="C2 domain (Calcium/lipid-binding domain, CaLB)"/>
    <property type="match status" value="1"/>
</dbReference>
<proteinExistence type="inferred from homology"/>
<dbReference type="Gene3D" id="2.60.40.150">
    <property type="entry name" value="C2 domain"/>
    <property type="match status" value="1"/>
</dbReference>
<dbReference type="InterPro" id="IPR014772">
    <property type="entry name" value="Munc13_dom-2"/>
</dbReference>
<evidence type="ECO:0000256" key="5">
    <source>
        <dbReference type="ARBA" id="ARBA00022490"/>
    </source>
</evidence>
<feature type="compositionally biased region" description="Low complexity" evidence="7">
    <location>
        <begin position="1"/>
        <end position="20"/>
    </location>
</feature>
<feature type="domain" description="C2" evidence="8">
    <location>
        <begin position="442"/>
        <end position="583"/>
    </location>
</feature>
<dbReference type="VEuPathDB" id="AmoebaDB:DDB_G0268686"/>
<keyword evidence="6" id="KW-0967">Endosome</keyword>
<dbReference type="InterPro" id="IPR000008">
    <property type="entry name" value="C2_dom"/>
</dbReference>
<sequence>MTTRINNNRSSSPSLNNLSHHNSHHLKKPSSILSSSSSSSPSLLPKNNNDNNNNNNNDGANKINNNNNNNNEENSGSGSGSSHSGNIPIVILKKTPLVKNGIELDFSGKASKEGIFSLWSNALEKKKLNYTSKEMSILIEPPDSSTFLINSPLLNSSANGSKIKSSTATTRQSQQPLAQQEENSTLFELTHHCIFFPINSNSLIIKKDIVTTMNYYFCQIIKESSTSIKIIIKTLFEVFGFYLDLARKLEEDENNDLSSNSNTNNANSSNSNKTMIYLINSLDKLIQDSLFTKFRDPTNEFQLSSIQRLFINILTDQLKSIKNQSMTSMIFNDCIQKFNFILSIVIEKVEQYKNSEIIKQSLRLDKYLEKTLFLKCKHLSSREYFLAQLKFRKFSIDYNQYYKSLTNFQQWKKQEELTIQKLSQQTLQRDEYLKTVWGINSSGGSSSSKNNKNFDNSPIGVIVIKVVSARDLIQKESQSIKPESFVEVEFISNSSKDFNKKKRTKKINSLNPIWKEHFSFQITKQQLNDEIELTIWDSSTSSSTSSSSSSSSSLSTDKFNFQGKCKFIVKDLMIYLKREVNWYPLQKRTSRSKVSGDLKLQFNYLPYPEASPDKVINYVYYLQILLDKLIEIDSNSNFNPINLNNDDLNNNGSSNSSGSSSGGNISPILKKQQQQQQQPIILSNQSNLLLKEFCERYGIMEHTLKLFYMKRLVVSTIKYLSLEYIPEIRLILKNTLEIKFGEIGLTQEEDEILKESVSALSQACKSWISHYHSVFPLNQPAGSLRMLIDIYYLLKNSELSILPPLQDLIKETYLNRYKQAIIMSNDIGKLNSSIIVPSVKLNQQQQQQQQQQKQEDIIDTKASKLIRICDILLYNLEIDKKYFSREFPNDSPILLISIEVYTNEISKEIDELLEKGSNSSNELQDFFQLYLKLKETMTKFKEIYPKLVLLPIPILFKQVIMQWTLFCADQLKQVIDRLCTNEKWTPVSSDTLHSASVGEVILGCYHALDVIKSLRWEDLIRDDYHKNSHHSLFEIFANFTMVVSESVIYYTKVIKDLSLSALDQAADDIFKLSESYSQGLEQTIQKVSLRFNNIQACIGHAEDLIQVLIRIMSSYKLSTTIVNEMATNTYKAISANVRTLVDRIYDRLSPVIQGEIYKIIGIELDDGKNKNNIVLDFFQKIEKGFEDVKTKTSSAVGAAVGNSELYYLNQDKLPITVRLEPLLNYIASKLKLFSQYLYYPLTKLLLKRCFYGIMHEIEVIVFPSNKKLVLTMNQLDKIEALIKTFSEFFLVDGEGLSQKAIDKQSQGFMIIVLAYREALNSGVHDFDPLGLKMALRNINFTNLKPDLTYLKKLNINLKEIPKQLDVFSLIKKSVEKRQEDKKKRDELRKQRKLNKSIGYLNENQQSQKFDPPPN</sequence>
<dbReference type="GO" id="GO:0006887">
    <property type="term" value="P:exocytosis"/>
    <property type="evidence" value="ECO:0007669"/>
    <property type="project" value="UniProtKB-KW"/>
</dbReference>
<protein>
    <recommendedName>
        <fullName evidence="13">C2 domain-containing protein</fullName>
    </recommendedName>
</protein>
<feature type="domain" description="MHD2" evidence="10">
    <location>
        <begin position="1216"/>
        <end position="1326"/>
    </location>
</feature>
<feature type="region of interest" description="Disordered" evidence="7">
    <location>
        <begin position="1"/>
        <end position="84"/>
    </location>
</feature>
<organism evidence="11 12">
    <name type="scientific">Dictyostelium discoideum</name>
    <name type="common">Social amoeba</name>
    <dbReference type="NCBI Taxonomy" id="44689"/>
    <lineage>
        <taxon>Eukaryota</taxon>
        <taxon>Amoebozoa</taxon>
        <taxon>Evosea</taxon>
        <taxon>Eumycetozoa</taxon>
        <taxon>Dictyostelia</taxon>
        <taxon>Dictyosteliales</taxon>
        <taxon>Dictyosteliaceae</taxon>
        <taxon>Dictyostelium</taxon>
    </lineage>
</organism>
<dbReference type="PANTHER" id="PTHR45999:SF4">
    <property type="entry name" value="UNC-13-4A, ISOFORM B"/>
    <property type="match status" value="1"/>
</dbReference>
<dbReference type="PANTHER" id="PTHR45999">
    <property type="entry name" value="UNC-13-4A, ISOFORM B"/>
    <property type="match status" value="1"/>
</dbReference>
<keyword evidence="12" id="KW-1185">Reference proteome</keyword>
<dbReference type="FunCoup" id="Q55F06">
    <property type="interactions" value="5"/>
</dbReference>
<evidence type="ECO:0000256" key="4">
    <source>
        <dbReference type="ARBA" id="ARBA00022483"/>
    </source>
</evidence>
<dbReference type="EMBL" id="AAFI02000004">
    <property type="protein sequence ID" value="EAL72932.1"/>
    <property type="molecule type" value="Genomic_DNA"/>
</dbReference>
<evidence type="ECO:0000256" key="7">
    <source>
        <dbReference type="SAM" id="MobiDB-lite"/>
    </source>
</evidence>
<dbReference type="PaxDb" id="44689-DDB0189950"/>
<dbReference type="PROSITE" id="PS51259">
    <property type="entry name" value="MHD2"/>
    <property type="match status" value="1"/>
</dbReference>
<name>Q55F06_DICDI</name>
<keyword evidence="5" id="KW-0963">Cytoplasm</keyword>
<dbReference type="Gene3D" id="1.20.58.1100">
    <property type="match status" value="1"/>
</dbReference>